<reference evidence="1 2" key="1">
    <citation type="submission" date="2015-06" db="EMBL/GenBank/DDBJ databases">
        <title>Genome sequence of Pseudoalteromonas carrageenovora.</title>
        <authorList>
            <person name="Xie B.-B."/>
            <person name="Rong J.-C."/>
            <person name="Qin Q.-L."/>
            <person name="Zhang Y.-Z."/>
        </authorList>
    </citation>
    <scope>NUCLEOTIDE SEQUENCE [LARGE SCALE GENOMIC DNA]</scope>
    <source>
        <strain evidence="1 2">IAM 12662</strain>
    </source>
</reference>
<organism evidence="1 2">
    <name type="scientific">Pseudoalteromonas carrageenovora IAM 12662</name>
    <dbReference type="NCBI Taxonomy" id="1314868"/>
    <lineage>
        <taxon>Bacteria</taxon>
        <taxon>Pseudomonadati</taxon>
        <taxon>Pseudomonadota</taxon>
        <taxon>Gammaproteobacteria</taxon>
        <taxon>Alteromonadales</taxon>
        <taxon>Pseudoalteromonadaceae</taxon>
        <taxon>Pseudoalteromonas</taxon>
    </lineage>
</organism>
<dbReference type="EMBL" id="AQGW01000020">
    <property type="protein sequence ID" value="MBE0383223.1"/>
    <property type="molecule type" value="Genomic_DNA"/>
</dbReference>
<evidence type="ECO:0000313" key="1">
    <source>
        <dbReference type="EMBL" id="MBE0383223.1"/>
    </source>
</evidence>
<sequence>MWCITLKISALCKYLQRLTKKKAITNNYSGYHKSIFS</sequence>
<gene>
    <name evidence="1" type="ORF">PCARR_a1532</name>
</gene>
<proteinExistence type="predicted"/>
<keyword evidence="2" id="KW-1185">Reference proteome</keyword>
<evidence type="ECO:0000313" key="2">
    <source>
        <dbReference type="Proteomes" id="UP000615003"/>
    </source>
</evidence>
<protein>
    <submittedName>
        <fullName evidence="1">Uncharacterized protein</fullName>
    </submittedName>
</protein>
<dbReference type="Proteomes" id="UP000615003">
    <property type="component" value="Unassembled WGS sequence"/>
</dbReference>
<name>A0ABR9ES31_PSEVC</name>
<comment type="caution">
    <text evidence="1">The sequence shown here is derived from an EMBL/GenBank/DDBJ whole genome shotgun (WGS) entry which is preliminary data.</text>
</comment>
<accession>A0ABR9ES31</accession>